<protein>
    <recommendedName>
        <fullName evidence="8">L-seryl-tRNA(Sec) selenium transferase</fullName>
        <ecNumber evidence="8">2.9.1.1</ecNumber>
    </recommendedName>
    <alternativeName>
        <fullName evidence="8">Selenocysteine synthase</fullName>
        <shortName evidence="8">Sec synthase</shortName>
    </alternativeName>
    <alternativeName>
        <fullName evidence="8">Selenocysteinyl-tRNA(Sec) synthase</fullName>
    </alternativeName>
</protein>
<dbReference type="SUPFAM" id="SSF53383">
    <property type="entry name" value="PLP-dependent transferases"/>
    <property type="match status" value="1"/>
</dbReference>
<sequence length="541" mass="56407">MTRLPDAAAVPVAGPVTPAHAADGASVPSASATRSAAARIPSVERVIAFPALAPSIARHGRTRVLAVIRDALAARREQLTRESRGEAASATRGPVPGAGAVPATSDVASDTMPGAARDAMLEAVVTDVQWRLAAAAVPRLRLVFNLTGTVLHTNLGRALLPDVAVESVVAALRAPANLEFDLETGGRGDRDDLVADLICELTGAEAATVVNNNAAAVLLMLGTLGVDRDVVVSRGELVEIGGAFRIPDIMNRAGARLVEVGTTNRTHLADYAQAIGPTTAMLMKVHCSNYAITGFTKSVELDELAPLGRQHGVPVVVDLGSGTLIDLSAYGLAREPTVAETIAAGADLVTFSGDKLLGGPQAGIIVGRADLIARIKKNPLKRALRVGKLTLAALEPVLALYREPEFLAERLTTLRLLTRDAAHIRAQADTLAPAMQRALGEDWTVSVEPVFSQIGSGALPVESLPSCALAIRRAAGRRTGPSLNRLEKNLRELPRPVIGRIAQDALVLDLRCLEAREQDAFVAQLGGLAPASTPTPPGAAR</sequence>
<feature type="region of interest" description="Disordered" evidence="9">
    <location>
        <begin position="78"/>
        <end position="111"/>
    </location>
</feature>
<keyword evidence="5 8" id="KW-0648">Protein biosynthesis</keyword>
<dbReference type="RefSeq" id="WP_267844963.1">
    <property type="nucleotide sequence ID" value="NZ_JAPMXC010000001.1"/>
</dbReference>
<dbReference type="InterPro" id="IPR015421">
    <property type="entry name" value="PyrdxlP-dep_Trfase_major"/>
</dbReference>
<gene>
    <name evidence="8 11" type="primary">selA</name>
    <name evidence="11" type="ORF">OVY01_01000</name>
</gene>
<comment type="caution">
    <text evidence="11">The sequence shown here is derived from an EMBL/GenBank/DDBJ whole genome shotgun (WGS) entry which is preliminary data.</text>
</comment>
<dbReference type="InterPro" id="IPR015424">
    <property type="entry name" value="PyrdxlP-dep_Trfase"/>
</dbReference>
<evidence type="ECO:0000256" key="5">
    <source>
        <dbReference type="ARBA" id="ARBA00022917"/>
    </source>
</evidence>
<evidence type="ECO:0000256" key="6">
    <source>
        <dbReference type="ARBA" id="ARBA00023266"/>
    </source>
</evidence>
<evidence type="ECO:0000256" key="4">
    <source>
        <dbReference type="ARBA" id="ARBA00022898"/>
    </source>
</evidence>
<dbReference type="Pfam" id="PF12390">
    <property type="entry name" value="Se-cys_synth_N"/>
    <property type="match status" value="1"/>
</dbReference>
<evidence type="ECO:0000256" key="8">
    <source>
        <dbReference type="HAMAP-Rule" id="MF_00423"/>
    </source>
</evidence>
<evidence type="ECO:0000256" key="7">
    <source>
        <dbReference type="ARBA" id="ARBA00044507"/>
    </source>
</evidence>
<dbReference type="PANTHER" id="PTHR32328:SF0">
    <property type="entry name" value="L-SERYL-TRNA(SEC) SELENIUM TRANSFERASE"/>
    <property type="match status" value="1"/>
</dbReference>
<keyword evidence="12" id="KW-1185">Reference proteome</keyword>
<name>A0ABT3ZH33_9BURK</name>
<dbReference type="Gene3D" id="3.90.1150.180">
    <property type="match status" value="1"/>
</dbReference>
<dbReference type="Pfam" id="PF03841">
    <property type="entry name" value="SelA"/>
    <property type="match status" value="1"/>
</dbReference>
<evidence type="ECO:0000256" key="2">
    <source>
        <dbReference type="ARBA" id="ARBA00022490"/>
    </source>
</evidence>
<dbReference type="InterPro" id="IPR004534">
    <property type="entry name" value="SelA_trans"/>
</dbReference>
<dbReference type="Proteomes" id="UP001082899">
    <property type="component" value="Unassembled WGS sequence"/>
</dbReference>
<dbReference type="Gene3D" id="3.40.640.10">
    <property type="entry name" value="Type I PLP-dependent aspartate aminotransferase-like (Major domain)"/>
    <property type="match status" value="1"/>
</dbReference>
<accession>A0ABT3ZH33</accession>
<dbReference type="PANTHER" id="PTHR32328">
    <property type="entry name" value="L-SERYL-TRNA(SEC) SELENIUM TRANSFERASE"/>
    <property type="match status" value="1"/>
</dbReference>
<dbReference type="EMBL" id="JAPMXC010000001">
    <property type="protein sequence ID" value="MCY0385838.1"/>
    <property type="molecule type" value="Genomic_DNA"/>
</dbReference>
<dbReference type="HAMAP" id="MF_00423">
    <property type="entry name" value="SelA"/>
    <property type="match status" value="1"/>
</dbReference>
<comment type="function">
    <text evidence="8">Converts seryl-tRNA(Sec) to selenocysteinyl-tRNA(Sec) required for selenoprotein biosynthesis.</text>
</comment>
<evidence type="ECO:0000259" key="10">
    <source>
        <dbReference type="Pfam" id="PF12390"/>
    </source>
</evidence>
<dbReference type="NCBIfam" id="TIGR00474">
    <property type="entry name" value="selA"/>
    <property type="match status" value="1"/>
</dbReference>
<organism evidence="11 12">
    <name type="scientific">Robbsia betulipollinis</name>
    <dbReference type="NCBI Taxonomy" id="2981849"/>
    <lineage>
        <taxon>Bacteria</taxon>
        <taxon>Pseudomonadati</taxon>
        <taxon>Pseudomonadota</taxon>
        <taxon>Betaproteobacteria</taxon>
        <taxon>Burkholderiales</taxon>
        <taxon>Burkholderiaceae</taxon>
        <taxon>Robbsia</taxon>
    </lineage>
</organism>
<evidence type="ECO:0000313" key="11">
    <source>
        <dbReference type="EMBL" id="MCY0385838.1"/>
    </source>
</evidence>
<dbReference type="GO" id="GO:0004125">
    <property type="term" value="F:L-seryl-tRNA(Sec) selenium transferase activity"/>
    <property type="evidence" value="ECO:0007669"/>
    <property type="project" value="UniProtKB-EC"/>
</dbReference>
<comment type="similarity">
    <text evidence="7 8">Belongs to the SelA family.</text>
</comment>
<dbReference type="EC" id="2.9.1.1" evidence="8"/>
<dbReference type="InterPro" id="IPR025862">
    <property type="entry name" value="SelA_trans_N_dom"/>
</dbReference>
<keyword evidence="3 8" id="KW-0808">Transferase</keyword>
<comment type="catalytic activity">
    <reaction evidence="8">
        <text>L-seryl-tRNA(Sec) + selenophosphate + H(+) = L-selenocysteinyl-tRNA(Sec) + phosphate</text>
        <dbReference type="Rhea" id="RHEA:22728"/>
        <dbReference type="Rhea" id="RHEA-COMP:9742"/>
        <dbReference type="Rhea" id="RHEA-COMP:9743"/>
        <dbReference type="ChEBI" id="CHEBI:15378"/>
        <dbReference type="ChEBI" id="CHEBI:16144"/>
        <dbReference type="ChEBI" id="CHEBI:43474"/>
        <dbReference type="ChEBI" id="CHEBI:78533"/>
        <dbReference type="ChEBI" id="CHEBI:78573"/>
        <dbReference type="EC" id="2.9.1.1"/>
    </reaction>
</comment>
<proteinExistence type="inferred from homology"/>
<evidence type="ECO:0000313" key="12">
    <source>
        <dbReference type="Proteomes" id="UP001082899"/>
    </source>
</evidence>
<comment type="cofactor">
    <cofactor evidence="1 8">
        <name>pyridoxal 5'-phosphate</name>
        <dbReference type="ChEBI" id="CHEBI:597326"/>
    </cofactor>
</comment>
<keyword evidence="4 8" id="KW-0663">Pyridoxal phosphate</keyword>
<comment type="pathway">
    <text evidence="8">Aminoacyl-tRNA biosynthesis; selenocysteinyl-tRNA(Sec) biosynthesis; selenocysteinyl-tRNA(Sec) from L-seryl-tRNA(Sec) (bacterial route): step 1/1.</text>
</comment>
<comment type="subcellular location">
    <subcellularLocation>
        <location evidence="8">Cytoplasm</location>
    </subcellularLocation>
</comment>
<feature type="modified residue" description="N6-(pyridoxal phosphate)lysine" evidence="8">
    <location>
        <position position="355"/>
    </location>
</feature>
<reference evidence="11" key="1">
    <citation type="submission" date="2022-11" db="EMBL/GenBank/DDBJ databases">
        <title>Robbsia betulipollinis sp. nov., isolated from pollen of birch (Betula pendula).</title>
        <authorList>
            <person name="Shi H."/>
            <person name="Ambika Manirajan B."/>
            <person name="Ratering S."/>
            <person name="Geissler-Plaum R."/>
            <person name="Schnell S."/>
        </authorList>
    </citation>
    <scope>NUCLEOTIDE SEQUENCE</scope>
    <source>
        <strain evidence="11">Bb-Pol-6</strain>
    </source>
</reference>
<evidence type="ECO:0000256" key="3">
    <source>
        <dbReference type="ARBA" id="ARBA00022679"/>
    </source>
</evidence>
<keyword evidence="6 8" id="KW-0711">Selenium</keyword>
<keyword evidence="2 8" id="KW-0963">Cytoplasm</keyword>
<dbReference type="InterPro" id="IPR018319">
    <property type="entry name" value="SelA-like"/>
</dbReference>
<feature type="domain" description="L-seryl-tRNA selenium transferase N-terminal" evidence="10">
    <location>
        <begin position="38"/>
        <end position="76"/>
    </location>
</feature>
<evidence type="ECO:0000256" key="9">
    <source>
        <dbReference type="SAM" id="MobiDB-lite"/>
    </source>
</evidence>
<evidence type="ECO:0000256" key="1">
    <source>
        <dbReference type="ARBA" id="ARBA00001933"/>
    </source>
</evidence>